<feature type="domain" description="AAA" evidence="1">
    <location>
        <begin position="35"/>
        <end position="166"/>
    </location>
</feature>
<feature type="domain" description="DUF4143" evidence="2">
    <location>
        <begin position="223"/>
        <end position="360"/>
    </location>
</feature>
<dbReference type="PANTHER" id="PTHR33295">
    <property type="entry name" value="ATPASE"/>
    <property type="match status" value="1"/>
</dbReference>
<dbReference type="InterPro" id="IPR025420">
    <property type="entry name" value="DUF4143"/>
</dbReference>
<evidence type="ECO:0000259" key="1">
    <source>
        <dbReference type="Pfam" id="PF13173"/>
    </source>
</evidence>
<dbReference type="Pfam" id="PF13635">
    <property type="entry name" value="DUF4143"/>
    <property type="match status" value="1"/>
</dbReference>
<sequence length="411" mass="48427">MNLLKYNRHWEKGFRFGFVKKREIFPDLLNQVQAKQIVELAGLRRTGKTTLLFQLIDHLLDKGVSPFSIWYYTFDEAETDLDELFSFFTRQAQVDFKKEKIYVFLDEIQKLPDFQNKIKVYYDLYPNLKFFISGSTSLFIKRKVQESLAGRITTFLLLPLSFTEYLDFRDKAGLLEKRLAFRAELEREFETYLESQFIEAVNMEKASDRKAYLVSIIRKIIFEDVPRSFPVDNPEILWRIAGIIGQNPGMCINYQSLAGDLGISNKTVSLYLFYLEEAFLVKKLFNFSRNMLTSEKKLKKFYLASPSFSWAVSEFSEKGKLAENLIASLKDYRFFWRDPYKHEIDFVDTRSGITPVEVKYKNEVRDRELKSLVIFSRRFKAGRALVLSKAFEDSSVEINGLKIQKRPIYFF</sequence>
<evidence type="ECO:0000313" key="4">
    <source>
        <dbReference type="Proteomes" id="UP000229307"/>
    </source>
</evidence>
<dbReference type="Proteomes" id="UP000229307">
    <property type="component" value="Unassembled WGS sequence"/>
</dbReference>
<dbReference type="SUPFAM" id="SSF52540">
    <property type="entry name" value="P-loop containing nucleoside triphosphate hydrolases"/>
    <property type="match status" value="1"/>
</dbReference>
<dbReference type="EMBL" id="PFMR01000034">
    <property type="protein sequence ID" value="PIZ18122.1"/>
    <property type="molecule type" value="Genomic_DNA"/>
</dbReference>
<gene>
    <name evidence="3" type="ORF">COY52_01125</name>
</gene>
<accession>A0A2M7SF10</accession>
<organism evidence="3 4">
    <name type="scientific">Candidatus Desantisbacteria bacterium CG_4_10_14_0_8_um_filter_48_22</name>
    <dbReference type="NCBI Taxonomy" id="1974543"/>
    <lineage>
        <taxon>Bacteria</taxon>
        <taxon>Candidatus Desantisiibacteriota</taxon>
    </lineage>
</organism>
<protein>
    <recommendedName>
        <fullName evidence="5">AAA+ ATPase domain-containing protein</fullName>
    </recommendedName>
</protein>
<dbReference type="InterPro" id="IPR027417">
    <property type="entry name" value="P-loop_NTPase"/>
</dbReference>
<dbReference type="AlphaFoldDB" id="A0A2M7SF10"/>
<comment type="caution">
    <text evidence="3">The sequence shown here is derived from an EMBL/GenBank/DDBJ whole genome shotgun (WGS) entry which is preliminary data.</text>
</comment>
<dbReference type="Gene3D" id="3.40.50.300">
    <property type="entry name" value="P-loop containing nucleotide triphosphate hydrolases"/>
    <property type="match status" value="1"/>
</dbReference>
<evidence type="ECO:0000259" key="2">
    <source>
        <dbReference type="Pfam" id="PF13635"/>
    </source>
</evidence>
<dbReference type="PANTHER" id="PTHR33295:SF8">
    <property type="entry name" value="AAA+ ATPASE DOMAIN-CONTAINING PROTEIN"/>
    <property type="match status" value="1"/>
</dbReference>
<dbReference type="InterPro" id="IPR041682">
    <property type="entry name" value="AAA_14"/>
</dbReference>
<proteinExistence type="predicted"/>
<evidence type="ECO:0000313" key="3">
    <source>
        <dbReference type="EMBL" id="PIZ18122.1"/>
    </source>
</evidence>
<reference evidence="4" key="1">
    <citation type="submission" date="2017-09" db="EMBL/GenBank/DDBJ databases">
        <title>Depth-based differentiation of microbial function through sediment-hosted aquifers and enrichment of novel symbionts in the deep terrestrial subsurface.</title>
        <authorList>
            <person name="Probst A.J."/>
            <person name="Ladd B."/>
            <person name="Jarett J.K."/>
            <person name="Geller-Mcgrath D.E."/>
            <person name="Sieber C.M.K."/>
            <person name="Emerson J.B."/>
            <person name="Anantharaman K."/>
            <person name="Thomas B.C."/>
            <person name="Malmstrom R."/>
            <person name="Stieglmeier M."/>
            <person name="Klingl A."/>
            <person name="Woyke T."/>
            <person name="Ryan C.M."/>
            <person name="Banfield J.F."/>
        </authorList>
    </citation>
    <scope>NUCLEOTIDE SEQUENCE [LARGE SCALE GENOMIC DNA]</scope>
</reference>
<name>A0A2M7SF10_9BACT</name>
<evidence type="ECO:0008006" key="5">
    <source>
        <dbReference type="Google" id="ProtNLM"/>
    </source>
</evidence>
<dbReference type="Pfam" id="PF13173">
    <property type="entry name" value="AAA_14"/>
    <property type="match status" value="1"/>
</dbReference>